<keyword evidence="3 6" id="KW-0812">Transmembrane</keyword>
<keyword evidence="4 6" id="KW-1133">Transmembrane helix</keyword>
<dbReference type="HOGENOM" id="CLU_544693_0_0_2"/>
<dbReference type="KEGG" id="pto:PTO0985"/>
<feature type="transmembrane region" description="Helical" evidence="6">
    <location>
        <begin position="234"/>
        <end position="251"/>
    </location>
</feature>
<dbReference type="PANTHER" id="PTHR30250">
    <property type="entry name" value="PST FAMILY PREDICTED COLANIC ACID TRANSPORTER"/>
    <property type="match status" value="1"/>
</dbReference>
<dbReference type="Pfam" id="PF01943">
    <property type="entry name" value="Polysacc_synt"/>
    <property type="match status" value="1"/>
</dbReference>
<protein>
    <submittedName>
        <fullName evidence="7">Hypothetical membrane protein</fullName>
    </submittedName>
    <submittedName>
        <fullName evidence="8">Membrane protein involved in the export of O-antigen and teichoic acid</fullName>
    </submittedName>
</protein>
<sequence>MIVFLFTSLLISKKSPIVVSEQLINSLMGYAGLFFVIRFIGLQEWGFLSFGLAFVGLFSIVTDLGYGTVFIREISGNNSEKEEKVLNGTFLLIKIVLSFIAVLLVLLSLYVWVDLLHHGFQSKIELYAILILIPYLFFNRVNDFTRNYYQAKMKSARMALPRMLEAIIRNSIFIILGIFYAFRIPGYNNVNGAIVLSAAYSLSYLVYFMISYILGRPWNIGRPSMSIFKKYSRIAYPLALSGIIGTVSANIDKVLIQFYWHAVATGAFYSMQVFTKPIMSFSGAISFLFIPMLMKTRSEDHRSSILGFERTISLFILPFVIALIGLRVYFVNLVSASLIPYSDVLIFLVLAAYLNVINMPYNSGLIAKNHTKTIGFLTATGITINIVLDLILIPRSIFGYRYLSLGVLGGGVSTFVAAAYEAIGYRIALGRHGVTQDFAIFKQIVPAMVQLLFIYMVLLFIKPYDILVFIPFSLASVIIFLGISIIIKEITLYQIIDFIKALNPFSIKKTMYNE</sequence>
<dbReference type="PANTHER" id="PTHR30250:SF11">
    <property type="entry name" value="O-ANTIGEN TRANSPORTER-RELATED"/>
    <property type="match status" value="1"/>
</dbReference>
<reference evidence="7" key="2">
    <citation type="submission" date="2004-02" db="EMBL/GenBank/DDBJ databases">
        <authorList>
            <person name="Fuetterer O."/>
            <person name="Angelov A."/>
            <person name="Liesegang H."/>
            <person name="Gottschalk G."/>
            <person name="Schleper C."/>
            <person name="Schepers B."/>
            <person name="Dock C."/>
            <person name="Antranikian G."/>
            <person name="Liebl W."/>
        </authorList>
    </citation>
    <scope>NUCLEOTIDE SEQUENCE</scope>
    <source>
        <strain evidence="7">DSM 9790</strain>
    </source>
</reference>
<dbReference type="EMBL" id="AE017261">
    <property type="protein sequence ID" value="AAT43570.1"/>
    <property type="molecule type" value="Genomic_DNA"/>
</dbReference>
<feature type="transmembrane region" description="Helical" evidence="6">
    <location>
        <begin position="338"/>
        <end position="361"/>
    </location>
</feature>
<evidence type="ECO:0000313" key="9">
    <source>
        <dbReference type="Proteomes" id="UP000000438"/>
    </source>
</evidence>
<name>Q6L0D2_PICTO</name>
<dbReference type="InterPro" id="IPR050833">
    <property type="entry name" value="Poly_Biosynth_Transport"/>
</dbReference>
<evidence type="ECO:0000313" key="7">
    <source>
        <dbReference type="EMBL" id="AAT43570.1"/>
    </source>
</evidence>
<evidence type="ECO:0000256" key="3">
    <source>
        <dbReference type="ARBA" id="ARBA00022692"/>
    </source>
</evidence>
<gene>
    <name evidence="7" type="ordered locus">PTO0985</name>
    <name evidence="8" type="ORF">SAMN02745355_1117</name>
</gene>
<evidence type="ECO:0000256" key="1">
    <source>
        <dbReference type="ARBA" id="ARBA00004651"/>
    </source>
</evidence>
<evidence type="ECO:0000256" key="4">
    <source>
        <dbReference type="ARBA" id="ARBA00022989"/>
    </source>
</evidence>
<evidence type="ECO:0000313" key="10">
    <source>
        <dbReference type="Proteomes" id="UP000192315"/>
    </source>
</evidence>
<accession>A0A8G2FXB8</accession>
<dbReference type="InParanoid" id="Q6L0D2"/>
<feature type="transmembrane region" description="Helical" evidence="6">
    <location>
        <begin position="444"/>
        <end position="461"/>
    </location>
</feature>
<feature type="transmembrane region" description="Helical" evidence="6">
    <location>
        <begin position="91"/>
        <end position="112"/>
    </location>
</feature>
<reference evidence="7 9" key="1">
    <citation type="journal article" date="2004" name="Proc. Natl. Acad. Sci. U.S.A.">
        <title>Genome sequence of Picrophilus torridus and its implications for life around pH 0.</title>
        <authorList>
            <person name="Futterer O."/>
            <person name="Angelov A."/>
            <person name="Liesegang H."/>
            <person name="Gottschalk G."/>
            <person name="Schleper C."/>
            <person name="Schepers B."/>
            <person name="Dock C."/>
            <person name="Antranikian G."/>
            <person name="Liebl W."/>
        </authorList>
    </citation>
    <scope>NUCLEOTIDE SEQUENCE [LARGE SCALE GENOMIC DNA]</scope>
    <source>
        <strain evidence="9">ATCC 700027 / DSM 9790 / JCM 10055 / NBRC 100828</strain>
        <strain evidence="7">DSM 9790</strain>
    </source>
</reference>
<dbReference type="AlphaFoldDB" id="Q6L0D2"/>
<keyword evidence="5 6" id="KW-0472">Membrane</keyword>
<dbReference type="Proteomes" id="UP000000438">
    <property type="component" value="Chromosome"/>
</dbReference>
<feature type="transmembrane region" description="Helical" evidence="6">
    <location>
        <begin position="271"/>
        <end position="290"/>
    </location>
</feature>
<proteinExistence type="predicted"/>
<dbReference type="eggNOG" id="arCOG02209">
    <property type="taxonomic scope" value="Archaea"/>
</dbReference>
<feature type="transmembrane region" description="Helical" evidence="6">
    <location>
        <begin position="124"/>
        <end position="142"/>
    </location>
</feature>
<feature type="transmembrane region" description="Helical" evidence="6">
    <location>
        <begin position="467"/>
        <end position="487"/>
    </location>
</feature>
<dbReference type="PaxDb" id="263820-PTO0985"/>
<feature type="transmembrane region" description="Helical" evidence="6">
    <location>
        <begin position="373"/>
        <end position="393"/>
    </location>
</feature>
<dbReference type="InterPro" id="IPR002797">
    <property type="entry name" value="Polysacc_synth"/>
</dbReference>
<evidence type="ECO:0000313" key="8">
    <source>
        <dbReference type="EMBL" id="SMD31194.1"/>
    </source>
</evidence>
<evidence type="ECO:0000256" key="5">
    <source>
        <dbReference type="ARBA" id="ARBA00023136"/>
    </source>
</evidence>
<dbReference type="EMBL" id="FWYE01000003">
    <property type="protein sequence ID" value="SMD31194.1"/>
    <property type="molecule type" value="Genomic_DNA"/>
</dbReference>
<dbReference type="RefSeq" id="WP_011177786.1">
    <property type="nucleotide sequence ID" value="NC_005877.1"/>
</dbReference>
<organism evidence="7 9">
    <name type="scientific">Picrophilus torridus (strain ATCC 700027 / DSM 9790 / JCM 10055 / NBRC 100828 / KAW 2/3)</name>
    <dbReference type="NCBI Taxonomy" id="1122961"/>
    <lineage>
        <taxon>Archaea</taxon>
        <taxon>Methanobacteriati</taxon>
        <taxon>Thermoplasmatota</taxon>
        <taxon>Thermoplasmata</taxon>
        <taxon>Thermoplasmatales</taxon>
        <taxon>Picrophilaceae</taxon>
        <taxon>Picrophilus</taxon>
    </lineage>
</organism>
<feature type="transmembrane region" description="Helical" evidence="6">
    <location>
        <begin position="399"/>
        <end position="423"/>
    </location>
</feature>
<feature type="transmembrane region" description="Helical" evidence="6">
    <location>
        <begin position="163"/>
        <end position="182"/>
    </location>
</feature>
<reference evidence="8 10" key="3">
    <citation type="submission" date="2017-04" db="EMBL/GenBank/DDBJ databases">
        <authorList>
            <person name="Varghese N."/>
            <person name="Submissions S."/>
        </authorList>
    </citation>
    <scope>NUCLEOTIDE SEQUENCE [LARGE SCALE GENOMIC DNA]</scope>
    <source>
        <strain evidence="8 10">DSM 9789</strain>
    </source>
</reference>
<evidence type="ECO:0000256" key="2">
    <source>
        <dbReference type="ARBA" id="ARBA00022475"/>
    </source>
</evidence>
<dbReference type="GO" id="GO:0005886">
    <property type="term" value="C:plasma membrane"/>
    <property type="evidence" value="ECO:0007669"/>
    <property type="project" value="UniProtKB-SubCell"/>
</dbReference>
<dbReference type="STRING" id="263820.PTO0985"/>
<feature type="transmembrane region" description="Helical" evidence="6">
    <location>
        <begin position="47"/>
        <end position="71"/>
    </location>
</feature>
<comment type="subcellular location">
    <subcellularLocation>
        <location evidence="1">Cell membrane</location>
        <topology evidence="1">Multi-pass membrane protein</topology>
    </subcellularLocation>
</comment>
<keyword evidence="10" id="KW-1185">Reference proteome</keyword>
<feature type="transmembrane region" description="Helical" evidence="6">
    <location>
        <begin position="311"/>
        <end position="332"/>
    </location>
</feature>
<keyword evidence="2" id="KW-1003">Cell membrane</keyword>
<dbReference type="GeneID" id="2844904"/>
<feature type="transmembrane region" description="Helical" evidence="6">
    <location>
        <begin position="194"/>
        <end position="214"/>
    </location>
</feature>
<feature type="transmembrane region" description="Helical" evidence="6">
    <location>
        <begin position="23"/>
        <end position="41"/>
    </location>
</feature>
<evidence type="ECO:0000256" key="6">
    <source>
        <dbReference type="SAM" id="Phobius"/>
    </source>
</evidence>
<dbReference type="Proteomes" id="UP000192315">
    <property type="component" value="Unassembled WGS sequence"/>
</dbReference>
<accession>Q6L0D2</accession>